<dbReference type="AlphaFoldDB" id="A0A7Z0CJF3"/>
<dbReference type="OrthoDB" id="9812295at2"/>
<evidence type="ECO:0000259" key="1">
    <source>
        <dbReference type="Pfam" id="PF03358"/>
    </source>
</evidence>
<dbReference type="InterPro" id="IPR005025">
    <property type="entry name" value="FMN_Rdtase-like_dom"/>
</dbReference>
<dbReference type="EMBL" id="JACBZO010000001">
    <property type="protein sequence ID" value="NYI40843.1"/>
    <property type="molecule type" value="Genomic_DNA"/>
</dbReference>
<feature type="domain" description="NADPH-dependent FMN reductase-like" evidence="1">
    <location>
        <begin position="2"/>
        <end position="142"/>
    </location>
</feature>
<dbReference type="InterPro" id="IPR029039">
    <property type="entry name" value="Flavoprotein-like_sf"/>
</dbReference>
<dbReference type="GO" id="GO:0010181">
    <property type="term" value="F:FMN binding"/>
    <property type="evidence" value="ECO:0007669"/>
    <property type="project" value="TreeGrafter"/>
</dbReference>
<protein>
    <submittedName>
        <fullName evidence="2">Chromate reductase</fullName>
    </submittedName>
</protein>
<organism evidence="2 3">
    <name type="scientific">Demequina lutea</name>
    <dbReference type="NCBI Taxonomy" id="431489"/>
    <lineage>
        <taxon>Bacteria</taxon>
        <taxon>Bacillati</taxon>
        <taxon>Actinomycetota</taxon>
        <taxon>Actinomycetes</taxon>
        <taxon>Micrococcales</taxon>
        <taxon>Demequinaceae</taxon>
        <taxon>Demequina</taxon>
    </lineage>
</organism>
<comment type="caution">
    <text evidence="2">The sequence shown here is derived from an EMBL/GenBank/DDBJ whole genome shotgun (WGS) entry which is preliminary data.</text>
</comment>
<keyword evidence="3" id="KW-1185">Reference proteome</keyword>
<dbReference type="RefSeq" id="WP_062076098.1">
    <property type="nucleotide sequence ID" value="NZ_BBRC01000016.1"/>
</dbReference>
<name>A0A7Z0CJF3_9MICO</name>
<dbReference type="PANTHER" id="PTHR30543">
    <property type="entry name" value="CHROMATE REDUCTASE"/>
    <property type="match status" value="1"/>
</dbReference>
<dbReference type="SUPFAM" id="SSF52218">
    <property type="entry name" value="Flavoproteins"/>
    <property type="match status" value="1"/>
</dbReference>
<dbReference type="Proteomes" id="UP000547973">
    <property type="component" value="Unassembled WGS sequence"/>
</dbReference>
<dbReference type="Pfam" id="PF03358">
    <property type="entry name" value="FMN_red"/>
    <property type="match status" value="1"/>
</dbReference>
<reference evidence="2 3" key="1">
    <citation type="submission" date="2020-07" db="EMBL/GenBank/DDBJ databases">
        <title>Sequencing the genomes of 1000 actinobacteria strains.</title>
        <authorList>
            <person name="Klenk H.-P."/>
        </authorList>
    </citation>
    <scope>NUCLEOTIDE SEQUENCE [LARGE SCALE GENOMIC DNA]</scope>
    <source>
        <strain evidence="2 3">DSM 19970</strain>
    </source>
</reference>
<evidence type="ECO:0000313" key="2">
    <source>
        <dbReference type="EMBL" id="NYI40843.1"/>
    </source>
</evidence>
<accession>A0A7Z0CJF3</accession>
<evidence type="ECO:0000313" key="3">
    <source>
        <dbReference type="Proteomes" id="UP000547973"/>
    </source>
</evidence>
<dbReference type="GO" id="GO:0016491">
    <property type="term" value="F:oxidoreductase activity"/>
    <property type="evidence" value="ECO:0007669"/>
    <property type="project" value="InterPro"/>
</dbReference>
<dbReference type="Gene3D" id="3.40.50.360">
    <property type="match status" value="1"/>
</dbReference>
<sequence length="187" mass="19908">MPRIGIIVGSLAKNSINKKVAQALVGLAPADAELTMLDFSELPLYSYDYDANYPQVAKDWKASIEEVDGIIIVTPEYSRSIPGALKNALDWASRPWGTNSFNGKPVAVMGASIGATGTAIAQQHLRTILAHLNAPTMGQPETFFQYNAAAFAPSGEIQDQGAAGVLQNFVDAAVAHVERNAREHTAA</sequence>
<dbReference type="GO" id="GO:0005829">
    <property type="term" value="C:cytosol"/>
    <property type="evidence" value="ECO:0007669"/>
    <property type="project" value="TreeGrafter"/>
</dbReference>
<dbReference type="PANTHER" id="PTHR30543:SF21">
    <property type="entry name" value="NAD(P)H-DEPENDENT FMN REDUCTASE LOT6"/>
    <property type="match status" value="1"/>
</dbReference>
<dbReference type="InterPro" id="IPR050712">
    <property type="entry name" value="NAD(P)H-dep_reductase"/>
</dbReference>
<gene>
    <name evidence="2" type="ORF">BKA03_000962</name>
</gene>
<proteinExistence type="predicted"/>